<protein>
    <submittedName>
        <fullName evidence="1">Uncharacterized protein</fullName>
    </submittedName>
</protein>
<name>A0A973W4V3_9BRAD</name>
<accession>A0A973W4V3</accession>
<dbReference type="RefSeq" id="WP_166208347.1">
    <property type="nucleotide sequence ID" value="NZ_CP088285.1"/>
</dbReference>
<reference evidence="1" key="1">
    <citation type="submission" date="2020-06" db="EMBL/GenBank/DDBJ databases">
        <title>Whole Genome Sequence of Bradyrhizobium sp. Strain 1S1.</title>
        <authorList>
            <person name="Bromfield E.S.P."/>
            <person name="Cloutier S."/>
        </authorList>
    </citation>
    <scope>NUCLEOTIDE SEQUENCE [LARGE SCALE GENOMIC DNA]</scope>
    <source>
        <strain evidence="1">1S1</strain>
    </source>
</reference>
<dbReference type="EMBL" id="JAAOLE020000001">
    <property type="protein sequence ID" value="NVI47618.1"/>
    <property type="molecule type" value="Genomic_DNA"/>
</dbReference>
<proteinExistence type="predicted"/>
<organism evidence="1">
    <name type="scientific">Bradyrhizobium septentrionale</name>
    <dbReference type="NCBI Taxonomy" id="1404411"/>
    <lineage>
        <taxon>Bacteria</taxon>
        <taxon>Pseudomonadati</taxon>
        <taxon>Pseudomonadota</taxon>
        <taxon>Alphaproteobacteria</taxon>
        <taxon>Hyphomicrobiales</taxon>
        <taxon>Nitrobacteraceae</taxon>
        <taxon>Bradyrhizobium</taxon>
    </lineage>
</organism>
<comment type="caution">
    <text evidence="1">The sequence shown here is derived from an EMBL/GenBank/DDBJ whole genome shotgun (WGS) entry which is preliminary data.</text>
</comment>
<gene>
    <name evidence="1" type="ORF">HAP48_032595</name>
</gene>
<sequence length="105" mass="11015">MGTAQRAYTKMTAHRTYQAILTKYLSATNTKGSRIKASAAAGNITLHLDHALSSEANHAQAAEALAEKFGWAGSWQMGSMPSDSGFCFVCRCAGDEPAFITGGAA</sequence>
<dbReference type="AlphaFoldDB" id="A0A973W4V3"/>
<evidence type="ECO:0000313" key="1">
    <source>
        <dbReference type="EMBL" id="NVI47618.1"/>
    </source>
</evidence>